<dbReference type="OrthoDB" id="129984at2157"/>
<name>Q12YD2_METBU</name>
<organism evidence="1 2">
    <name type="scientific">Methanococcoides burtonii (strain DSM 6242 / NBRC 107633 / OCM 468 / ACE-M)</name>
    <dbReference type="NCBI Taxonomy" id="259564"/>
    <lineage>
        <taxon>Archaea</taxon>
        <taxon>Methanobacteriati</taxon>
        <taxon>Methanobacteriota</taxon>
        <taxon>Stenosarchaea group</taxon>
        <taxon>Methanomicrobia</taxon>
        <taxon>Methanosarcinales</taxon>
        <taxon>Methanosarcinaceae</taxon>
        <taxon>Methanococcoides</taxon>
    </lineage>
</organism>
<dbReference type="InterPro" id="IPR003615">
    <property type="entry name" value="HNH_nuc"/>
</dbReference>
<reference evidence="2" key="1">
    <citation type="journal article" date="2009" name="ISME J.">
        <title>The genome sequence of the psychrophilic archaeon, Methanococcoides burtonii: the role of genome evolution in cold adaptation.</title>
        <authorList>
            <person name="Allen M.A."/>
            <person name="Lauro F.M."/>
            <person name="Williams T.J."/>
            <person name="Burg D."/>
            <person name="Siddiqui K.S."/>
            <person name="De Francisci D."/>
            <person name="Chong K.W."/>
            <person name="Pilak O."/>
            <person name="Chew H.H."/>
            <person name="De Maere M.Z."/>
            <person name="Ting L."/>
            <person name="Katrib M."/>
            <person name="Ng C."/>
            <person name="Sowers K.R."/>
            <person name="Galperin M.Y."/>
            <person name="Anderson I.J."/>
            <person name="Ivanova N."/>
            <person name="Dalin E."/>
            <person name="Martinez M."/>
            <person name="Lapidus A."/>
            <person name="Hauser L."/>
            <person name="Land M."/>
            <person name="Thomas T."/>
            <person name="Cavicchioli R."/>
        </authorList>
    </citation>
    <scope>NUCLEOTIDE SEQUENCE [LARGE SCALE GENOMIC DNA]</scope>
    <source>
        <strain evidence="2">DSM 6242 / NBRC 107633 / OCM 468 / ACE-M</strain>
    </source>
</reference>
<evidence type="ECO:0000313" key="1">
    <source>
        <dbReference type="EMBL" id="ABE51544.1"/>
    </source>
</evidence>
<dbReference type="CDD" id="cd00085">
    <property type="entry name" value="HNHc"/>
    <property type="match status" value="1"/>
</dbReference>
<accession>Q12YD2</accession>
<dbReference type="AlphaFoldDB" id="Q12YD2"/>
<dbReference type="RefSeq" id="WP_011498704.1">
    <property type="nucleotide sequence ID" value="NC_007955.1"/>
</dbReference>
<dbReference type="Proteomes" id="UP000001979">
    <property type="component" value="Chromosome"/>
</dbReference>
<protein>
    <recommendedName>
        <fullName evidence="3">HNH endonuclease</fullName>
    </recommendedName>
</protein>
<gene>
    <name evidence="1" type="ordered locus">Mbur_0570</name>
</gene>
<dbReference type="EMBL" id="CP000300">
    <property type="protein sequence ID" value="ABE51544.1"/>
    <property type="molecule type" value="Genomic_DNA"/>
</dbReference>
<proteinExistence type="predicted"/>
<dbReference type="KEGG" id="mbu:Mbur_0570"/>
<dbReference type="GeneID" id="3997095"/>
<sequence>MEKESYAIYLKKQKKGKKPPIACAVCGEDNKNVIEMHHVEGRNNSDWIKPLCKNCHSKITAEQNKLSPKARSSEASLQNKRAFKIISIGTLLRELGDCLINLGMEMTVNV</sequence>
<dbReference type="HOGENOM" id="CLU_2165290_0_0_2"/>
<keyword evidence="2" id="KW-1185">Reference proteome</keyword>
<evidence type="ECO:0008006" key="3">
    <source>
        <dbReference type="Google" id="ProtNLM"/>
    </source>
</evidence>
<evidence type="ECO:0000313" key="2">
    <source>
        <dbReference type="Proteomes" id="UP000001979"/>
    </source>
</evidence>
<dbReference type="STRING" id="259564.Mbur_0570"/>